<feature type="domain" description="BAR" evidence="5">
    <location>
        <begin position="10"/>
        <end position="233"/>
    </location>
</feature>
<dbReference type="GO" id="GO:0005737">
    <property type="term" value="C:cytoplasm"/>
    <property type="evidence" value="ECO:0007669"/>
    <property type="project" value="InterPro"/>
</dbReference>
<keyword evidence="3" id="KW-0206">Cytoskeleton</keyword>
<dbReference type="Pfam" id="PF03114">
    <property type="entry name" value="BAR"/>
    <property type="match status" value="1"/>
</dbReference>
<evidence type="ECO:0000313" key="7">
    <source>
        <dbReference type="Proteomes" id="UP000507470"/>
    </source>
</evidence>
<evidence type="ECO:0000256" key="2">
    <source>
        <dbReference type="ARBA" id="ARBA00022490"/>
    </source>
</evidence>
<keyword evidence="7" id="KW-1185">Reference proteome</keyword>
<dbReference type="PANTHER" id="PTHR47174:SF3">
    <property type="entry name" value="BRIDGING INTEGRATOR 3"/>
    <property type="match status" value="1"/>
</dbReference>
<comment type="subcellular location">
    <subcellularLocation>
        <location evidence="1">Cytoplasm</location>
        <location evidence="1">Cytoskeleton</location>
    </subcellularLocation>
</comment>
<dbReference type="PANTHER" id="PTHR47174">
    <property type="entry name" value="BRIDGING INTEGRATOR 3"/>
    <property type="match status" value="1"/>
</dbReference>
<proteinExistence type="predicted"/>
<name>A0A6J8EZF9_MYTCO</name>
<evidence type="ECO:0000256" key="1">
    <source>
        <dbReference type="ARBA" id="ARBA00004245"/>
    </source>
</evidence>
<accession>A0A6J8EZF9</accession>
<sequence>MSWNPFSRHTAPKKSVISRTEERELVKEIKKLDQHGETSKKLQKDAKRWVEANNAVAGSEHKITQDLLSCQLCQSEPEFYKQIEEWNKTVEKQAQSTRELNGTVQKTVIEPVKKLNGVYPSIDTAIKKREQSLQEYMKSQAKLEKYQERERTGQNIVKLETSKKSLIAAKEDFTSQNNALKEDIPKFIDMRTEYIQPSLESLIKSQVALNAESVRLYTELSEHMGSKEDNSIQQTLTEIKALSITVD</sequence>
<reference evidence="6 7" key="1">
    <citation type="submission" date="2020-06" db="EMBL/GenBank/DDBJ databases">
        <authorList>
            <person name="Li R."/>
            <person name="Bekaert M."/>
        </authorList>
    </citation>
    <scope>NUCLEOTIDE SEQUENCE [LARGE SCALE GENOMIC DNA]</scope>
    <source>
        <strain evidence="7">wild</strain>
    </source>
</reference>
<evidence type="ECO:0000256" key="4">
    <source>
        <dbReference type="SAM" id="MobiDB-lite"/>
    </source>
</evidence>
<gene>
    <name evidence="6" type="ORF">MCOR_57670</name>
</gene>
<dbReference type="SUPFAM" id="SSF103657">
    <property type="entry name" value="BAR/IMD domain-like"/>
    <property type="match status" value="1"/>
</dbReference>
<evidence type="ECO:0000313" key="6">
    <source>
        <dbReference type="EMBL" id="CAC5425894.1"/>
    </source>
</evidence>
<feature type="region of interest" description="Disordered" evidence="4">
    <location>
        <begin position="1"/>
        <end position="20"/>
    </location>
</feature>
<evidence type="ECO:0000259" key="5">
    <source>
        <dbReference type="PROSITE" id="PS51021"/>
    </source>
</evidence>
<dbReference type="GO" id="GO:0015629">
    <property type="term" value="C:actin cytoskeleton"/>
    <property type="evidence" value="ECO:0007669"/>
    <property type="project" value="TreeGrafter"/>
</dbReference>
<keyword evidence="2" id="KW-0963">Cytoplasm</keyword>
<dbReference type="GO" id="GO:0008289">
    <property type="term" value="F:lipid binding"/>
    <property type="evidence" value="ECO:0007669"/>
    <property type="project" value="TreeGrafter"/>
</dbReference>
<dbReference type="InterPro" id="IPR004148">
    <property type="entry name" value="BAR_dom"/>
</dbReference>
<organism evidence="6 7">
    <name type="scientific">Mytilus coruscus</name>
    <name type="common">Sea mussel</name>
    <dbReference type="NCBI Taxonomy" id="42192"/>
    <lineage>
        <taxon>Eukaryota</taxon>
        <taxon>Metazoa</taxon>
        <taxon>Spiralia</taxon>
        <taxon>Lophotrochozoa</taxon>
        <taxon>Mollusca</taxon>
        <taxon>Bivalvia</taxon>
        <taxon>Autobranchia</taxon>
        <taxon>Pteriomorphia</taxon>
        <taxon>Mytilida</taxon>
        <taxon>Mytiloidea</taxon>
        <taxon>Mytilidae</taxon>
        <taxon>Mytilinae</taxon>
        <taxon>Mytilus</taxon>
    </lineage>
</organism>
<dbReference type="PROSITE" id="PS51021">
    <property type="entry name" value="BAR"/>
    <property type="match status" value="1"/>
</dbReference>
<dbReference type="Gene3D" id="1.20.1270.60">
    <property type="entry name" value="Arfaptin homology (AH) domain/BAR domain"/>
    <property type="match status" value="1"/>
</dbReference>
<evidence type="ECO:0000256" key="3">
    <source>
        <dbReference type="ARBA" id="ARBA00023212"/>
    </source>
</evidence>
<dbReference type="InterPro" id="IPR027267">
    <property type="entry name" value="AH/BAR_dom_sf"/>
</dbReference>
<dbReference type="EMBL" id="CACVKT020010330">
    <property type="protein sequence ID" value="CAC5425894.1"/>
    <property type="molecule type" value="Genomic_DNA"/>
</dbReference>
<dbReference type="GO" id="GO:0051666">
    <property type="term" value="P:actin cortical patch localization"/>
    <property type="evidence" value="ECO:0007669"/>
    <property type="project" value="InterPro"/>
</dbReference>
<dbReference type="OrthoDB" id="446293at2759"/>
<dbReference type="AlphaFoldDB" id="A0A6J8EZF9"/>
<dbReference type="GO" id="GO:0097320">
    <property type="term" value="P:plasma membrane tubulation"/>
    <property type="evidence" value="ECO:0007669"/>
    <property type="project" value="TreeGrafter"/>
</dbReference>
<dbReference type="SMART" id="SM00721">
    <property type="entry name" value="BAR"/>
    <property type="match status" value="1"/>
</dbReference>
<protein>
    <submittedName>
        <fullName evidence="6">BIN3</fullName>
    </submittedName>
</protein>
<dbReference type="GO" id="GO:0006897">
    <property type="term" value="P:endocytosis"/>
    <property type="evidence" value="ECO:0007669"/>
    <property type="project" value="InterPro"/>
</dbReference>
<dbReference type="Proteomes" id="UP000507470">
    <property type="component" value="Unassembled WGS sequence"/>
</dbReference>
<dbReference type="InterPro" id="IPR046982">
    <property type="entry name" value="BIN3/RVS161-like"/>
</dbReference>